<dbReference type="InterPro" id="IPR050383">
    <property type="entry name" value="GlyoxalaseI/FosfomycinResist"/>
</dbReference>
<dbReference type="PROSITE" id="PS00934">
    <property type="entry name" value="GLYOXALASE_I_1"/>
    <property type="match status" value="1"/>
</dbReference>
<dbReference type="SUPFAM" id="SSF54593">
    <property type="entry name" value="Glyoxalase/Bleomycin resistance protein/Dihydroxybiphenyl dioxygenase"/>
    <property type="match status" value="1"/>
</dbReference>
<dbReference type="InterPro" id="IPR029068">
    <property type="entry name" value="Glyas_Bleomycin-R_OHBP_Dase"/>
</dbReference>
<dbReference type="EMBL" id="CP011388">
    <property type="protein sequence ID" value="ANE47699.1"/>
    <property type="molecule type" value="Genomic_DNA"/>
</dbReference>
<accession>A0A172TKV6</accession>
<keyword evidence="4" id="KW-1185">Reference proteome</keyword>
<dbReference type="GO" id="GO:0004462">
    <property type="term" value="F:lactoylglutathione lyase activity"/>
    <property type="evidence" value="ECO:0007669"/>
    <property type="project" value="InterPro"/>
</dbReference>
<dbReference type="PROSITE" id="PS51819">
    <property type="entry name" value="VOC"/>
    <property type="match status" value="1"/>
</dbReference>
<dbReference type="Gene3D" id="3.10.180.10">
    <property type="entry name" value="2,3-Dihydroxybiphenyl 1,2-Dioxygenase, domain 1"/>
    <property type="match status" value="1"/>
</dbReference>
<protein>
    <submittedName>
        <fullName evidence="3">Glyoxalase</fullName>
    </submittedName>
</protein>
<proteinExistence type="predicted"/>
<dbReference type="InterPro" id="IPR037523">
    <property type="entry name" value="VOC_core"/>
</dbReference>
<dbReference type="Proteomes" id="UP000076927">
    <property type="component" value="Chromosome"/>
</dbReference>
<dbReference type="InterPro" id="IPR004360">
    <property type="entry name" value="Glyas_Fos-R_dOase_dom"/>
</dbReference>
<dbReference type="KEGG" id="pswu:SY83_17010"/>
<dbReference type="OrthoDB" id="9800322at2"/>
<organism evidence="3 4">
    <name type="scientific">Paenibacillus swuensis</name>
    <dbReference type="NCBI Taxonomy" id="1178515"/>
    <lineage>
        <taxon>Bacteria</taxon>
        <taxon>Bacillati</taxon>
        <taxon>Bacillota</taxon>
        <taxon>Bacilli</taxon>
        <taxon>Bacillales</taxon>
        <taxon>Paenibacillaceae</taxon>
        <taxon>Paenibacillus</taxon>
    </lineage>
</organism>
<dbReference type="PANTHER" id="PTHR21366">
    <property type="entry name" value="GLYOXALASE FAMILY PROTEIN"/>
    <property type="match status" value="1"/>
</dbReference>
<dbReference type="GO" id="GO:0046872">
    <property type="term" value="F:metal ion binding"/>
    <property type="evidence" value="ECO:0007669"/>
    <property type="project" value="UniProtKB-KW"/>
</dbReference>
<gene>
    <name evidence="3" type="ORF">SY83_17010</name>
</gene>
<dbReference type="InterPro" id="IPR018146">
    <property type="entry name" value="Glyoxalase_1_CS"/>
</dbReference>
<dbReference type="RefSeq" id="WP_068608655.1">
    <property type="nucleotide sequence ID" value="NZ_CP011388.1"/>
</dbReference>
<dbReference type="Pfam" id="PF00903">
    <property type="entry name" value="Glyoxalase"/>
    <property type="match status" value="1"/>
</dbReference>
<name>A0A172TKV6_9BACL</name>
<dbReference type="PATRIC" id="fig|1178515.4.peg.3422"/>
<dbReference type="STRING" id="1178515.SY83_17010"/>
<dbReference type="AlphaFoldDB" id="A0A172TKV6"/>
<evidence type="ECO:0000313" key="3">
    <source>
        <dbReference type="EMBL" id="ANE47699.1"/>
    </source>
</evidence>
<feature type="domain" description="VOC" evidence="2">
    <location>
        <begin position="6"/>
        <end position="124"/>
    </location>
</feature>
<reference evidence="3 4" key="1">
    <citation type="submission" date="2015-01" db="EMBL/GenBank/DDBJ databases">
        <title>Paenibacillus swuensis/DY6/whole genome sequencing.</title>
        <authorList>
            <person name="Kim M.K."/>
            <person name="Srinivasan S."/>
            <person name="Lee J.-J."/>
        </authorList>
    </citation>
    <scope>NUCLEOTIDE SEQUENCE [LARGE SCALE GENOMIC DNA]</scope>
    <source>
        <strain evidence="3 4">DY6</strain>
    </source>
</reference>
<evidence type="ECO:0000259" key="2">
    <source>
        <dbReference type="PROSITE" id="PS51819"/>
    </source>
</evidence>
<evidence type="ECO:0000313" key="4">
    <source>
        <dbReference type="Proteomes" id="UP000076927"/>
    </source>
</evidence>
<evidence type="ECO:0000256" key="1">
    <source>
        <dbReference type="ARBA" id="ARBA00022723"/>
    </source>
</evidence>
<sequence>MIHFEKIHHVSLAVRDLEKARVFYSELLGLREIQRPAFNSRGIWYAIGNQQLHLLEHANGETLRFGAIDTVDGHCAFWVSSYKDTVAWLEQAGIPFEARPQSIAGFTQIYVLDPDHNILEFDAPYESK</sequence>
<keyword evidence="1" id="KW-0479">Metal-binding</keyword>